<organism evidence="1 2">
    <name type="scientific">Cognatishimia activa</name>
    <dbReference type="NCBI Taxonomy" id="1715691"/>
    <lineage>
        <taxon>Bacteria</taxon>
        <taxon>Pseudomonadati</taxon>
        <taxon>Pseudomonadota</taxon>
        <taxon>Alphaproteobacteria</taxon>
        <taxon>Rhodobacterales</taxon>
        <taxon>Paracoccaceae</taxon>
        <taxon>Cognatishimia</taxon>
    </lineage>
</organism>
<gene>
    <name evidence="1" type="ORF">HZ995_03585</name>
</gene>
<dbReference type="KEGG" id="cact:HZ995_03585"/>
<dbReference type="RefSeq" id="WP_209357314.1">
    <property type="nucleotide sequence ID" value="NZ_CP060010.1"/>
</dbReference>
<reference evidence="1" key="1">
    <citation type="submission" date="2020-07" db="EMBL/GenBank/DDBJ databases">
        <title>Genome sequences of bacteria associated with the marine, planktonic diatom Thalassiosira profunda strain ECT2AJA-044.</title>
        <authorList>
            <person name="Gargas C.B."/>
            <person name="Roberts W.R."/>
            <person name="Alverson A.J."/>
        </authorList>
    </citation>
    <scope>NUCLEOTIDE SEQUENCE</scope>
    <source>
        <strain evidence="1">ECT2AJA-044</strain>
    </source>
</reference>
<dbReference type="Proteomes" id="UP000665026">
    <property type="component" value="Chromosome"/>
</dbReference>
<sequence>MPRIAPPVDDRTYDWIIDVLSDLRTFSHANGLHKLASELEDVTLLAAAEISTRQASDMGRRVTTRH</sequence>
<dbReference type="EMBL" id="CP060010">
    <property type="protein sequence ID" value="QTN36615.1"/>
    <property type="molecule type" value="Genomic_DNA"/>
</dbReference>
<proteinExistence type="predicted"/>
<protein>
    <submittedName>
        <fullName evidence="1">Uncharacterized protein</fullName>
    </submittedName>
</protein>
<evidence type="ECO:0000313" key="1">
    <source>
        <dbReference type="EMBL" id="QTN36615.1"/>
    </source>
</evidence>
<accession>A0A975ER04</accession>
<dbReference type="AlphaFoldDB" id="A0A975ER04"/>
<evidence type="ECO:0000313" key="2">
    <source>
        <dbReference type="Proteomes" id="UP000665026"/>
    </source>
</evidence>
<name>A0A975ER04_9RHOB</name>